<keyword evidence="7" id="KW-0614">Plasmid</keyword>
<comment type="similarity">
    <text evidence="4">Belongs to the Omp25/RopB family.</text>
</comment>
<evidence type="ECO:0000256" key="4">
    <source>
        <dbReference type="ARBA" id="ARBA00038306"/>
    </source>
</evidence>
<dbReference type="PANTHER" id="PTHR34001:SF3">
    <property type="entry name" value="BLL7405 PROTEIN"/>
    <property type="match status" value="1"/>
</dbReference>
<geneLocation type="plasmid" evidence="7 8">
    <name>unnamed4</name>
</geneLocation>
<dbReference type="SUPFAM" id="SSF56925">
    <property type="entry name" value="OMPA-like"/>
    <property type="match status" value="1"/>
</dbReference>
<dbReference type="AlphaFoldDB" id="A0A4Y5SUL6"/>
<evidence type="ECO:0000256" key="2">
    <source>
        <dbReference type="ARBA" id="ARBA00022729"/>
    </source>
</evidence>
<keyword evidence="3" id="KW-0472">Membrane</keyword>
<dbReference type="KEGG" id="plia:E4191_20415"/>
<dbReference type="RefSeq" id="WP_139616206.1">
    <property type="nucleotide sequence ID" value="NZ_CP040763.1"/>
</dbReference>
<accession>A0A4Y5SUL6</accession>
<dbReference type="InterPro" id="IPR027385">
    <property type="entry name" value="Beta-barrel_OMP"/>
</dbReference>
<protein>
    <submittedName>
        <fullName evidence="7">Porin family protein</fullName>
    </submittedName>
</protein>
<dbReference type="GO" id="GO:0016020">
    <property type="term" value="C:membrane"/>
    <property type="evidence" value="ECO:0007669"/>
    <property type="project" value="UniProtKB-SubCell"/>
</dbReference>
<keyword evidence="2 5" id="KW-0732">Signal</keyword>
<evidence type="ECO:0000313" key="8">
    <source>
        <dbReference type="Proteomes" id="UP000296374"/>
    </source>
</evidence>
<dbReference type="Proteomes" id="UP000296374">
    <property type="component" value="Plasmid unnamed4"/>
</dbReference>
<sequence>MKHQTRVFTALATLAGAPAWAGGLTVPVIDQPISIESVSVMAPLDWAGGYVGGNLGYGTAEIEAQDILALQTDALGIGRTLFKPDGLTGGLRGGYDWQRGQFVFGLGGDYSLGDRDSGLEDADTAVTLSDPTATLSEVGRVFGRVGYATGPWLPYALLGYSTAKLEISGPDGGEGDIEGVTAGIGVERRFMGNFSGYGEYSYTDFGDVAGADDQISVDLNEIRMGVNYRF</sequence>
<dbReference type="InterPro" id="IPR051692">
    <property type="entry name" value="OMP-like"/>
</dbReference>
<organism evidence="7 8">
    <name type="scientific">Paracoccus liaowanqingii</name>
    <dbReference type="NCBI Taxonomy" id="2560053"/>
    <lineage>
        <taxon>Bacteria</taxon>
        <taxon>Pseudomonadati</taxon>
        <taxon>Pseudomonadota</taxon>
        <taxon>Alphaproteobacteria</taxon>
        <taxon>Rhodobacterales</taxon>
        <taxon>Paracoccaceae</taxon>
        <taxon>Paracoccus</taxon>
    </lineage>
</organism>
<gene>
    <name evidence="7" type="ORF">E4191_20415</name>
</gene>
<evidence type="ECO:0000259" key="6">
    <source>
        <dbReference type="Pfam" id="PF13505"/>
    </source>
</evidence>
<dbReference type="Pfam" id="PF13505">
    <property type="entry name" value="OMP_b-brl"/>
    <property type="match status" value="1"/>
</dbReference>
<dbReference type="Gene3D" id="2.40.160.20">
    <property type="match status" value="1"/>
</dbReference>
<feature type="domain" description="Outer membrane protein beta-barrel" evidence="6">
    <location>
        <begin position="37"/>
        <end position="230"/>
    </location>
</feature>
<feature type="signal peptide" evidence="5">
    <location>
        <begin position="1"/>
        <end position="21"/>
    </location>
</feature>
<evidence type="ECO:0000313" key="7">
    <source>
        <dbReference type="EMBL" id="QDA36466.1"/>
    </source>
</evidence>
<feature type="chain" id="PRO_5021322496" evidence="5">
    <location>
        <begin position="22"/>
        <end position="230"/>
    </location>
</feature>
<dbReference type="EMBL" id="CP040763">
    <property type="protein sequence ID" value="QDA36466.1"/>
    <property type="molecule type" value="Genomic_DNA"/>
</dbReference>
<comment type="subcellular location">
    <subcellularLocation>
        <location evidence="1">Membrane</location>
    </subcellularLocation>
</comment>
<reference evidence="8" key="1">
    <citation type="submission" date="2019-05" db="EMBL/GenBank/DDBJ databases">
        <title>Tamlana fucoidanivorans sp. nov., isolated from the surface of algae collected from Fujian province in China.</title>
        <authorList>
            <person name="Li J."/>
        </authorList>
    </citation>
    <scope>NUCLEOTIDE SEQUENCE [LARGE SCALE GENOMIC DNA]</scope>
    <source>
        <strain evidence="8">2251</strain>
        <plasmid evidence="8">unnamed4</plasmid>
    </source>
</reference>
<dbReference type="PANTHER" id="PTHR34001">
    <property type="entry name" value="BLL7405 PROTEIN"/>
    <property type="match status" value="1"/>
</dbReference>
<name>A0A4Y5SUL6_9RHOB</name>
<dbReference type="InterPro" id="IPR011250">
    <property type="entry name" value="OMP/PagP_B-barrel"/>
</dbReference>
<proteinExistence type="inferred from homology"/>
<evidence type="ECO:0000256" key="3">
    <source>
        <dbReference type="ARBA" id="ARBA00023136"/>
    </source>
</evidence>
<evidence type="ECO:0000256" key="5">
    <source>
        <dbReference type="SAM" id="SignalP"/>
    </source>
</evidence>
<evidence type="ECO:0000256" key="1">
    <source>
        <dbReference type="ARBA" id="ARBA00004370"/>
    </source>
</evidence>